<keyword evidence="1" id="KW-0067">ATP-binding</keyword>
<keyword evidence="1" id="KW-0547">Nucleotide-binding</keyword>
<evidence type="ECO:0000256" key="1">
    <source>
        <dbReference type="PROSITE-ProRule" id="PRU00409"/>
    </source>
</evidence>
<name>A0A1H5NA19_9MICO</name>
<sequence>MRGLKAWARTSIPVLTWRDDKLRAQQNMIRALRAETAQLRSRLAEHAQPHSREGSAQQQAQQRPRAAGPSAEDAPSFRRHLLLLRQECDMAVRRDPKAWTPLMKIPRKLRNYQLAASHGIDTPTVYQVWETLAEVRLDDLPDEFVFKSDGGAGGHGVFIMTRVGSDQYLIDGATEPMSRAEFVAMASEKPTRSFRPPFFAEGVIEVHGQTGRIPEDVKIYASYGRILLVMLRHIDHPTALDTCRYRFLDAGGDEILEPGGAFTVDQSIAVPTQLEEMLDAARHLSRAVGLGFSRVDLYDALGGPVLGEITRAPGGPQRFHPALDRAMGTTWLQGDHDLAKDLARGRPYGVLHGPHHAPNRYPSGHVSRAADPRSWLVRTAPCEQWCRPGSGRT</sequence>
<reference evidence="5" key="1">
    <citation type="submission" date="2016-10" db="EMBL/GenBank/DDBJ databases">
        <authorList>
            <person name="Varghese N."/>
            <person name="Submissions S."/>
        </authorList>
    </citation>
    <scope>NUCLEOTIDE SEQUENCE [LARGE SCALE GENOMIC DNA]</scope>
    <source>
        <strain evidence="5">DSM 21368</strain>
    </source>
</reference>
<organism evidence="4 5">
    <name type="scientific">Ruania alba</name>
    <dbReference type="NCBI Taxonomy" id="648782"/>
    <lineage>
        <taxon>Bacteria</taxon>
        <taxon>Bacillati</taxon>
        <taxon>Actinomycetota</taxon>
        <taxon>Actinomycetes</taxon>
        <taxon>Micrococcales</taxon>
        <taxon>Ruaniaceae</taxon>
        <taxon>Ruania</taxon>
    </lineage>
</organism>
<dbReference type="Pfam" id="PF14305">
    <property type="entry name" value="ATPgrasp_TupA"/>
    <property type="match status" value="1"/>
</dbReference>
<accession>A0A1H5NA19</accession>
<dbReference type="InterPro" id="IPR011761">
    <property type="entry name" value="ATP-grasp"/>
</dbReference>
<feature type="domain" description="ATP-grasp" evidence="3">
    <location>
        <begin position="112"/>
        <end position="340"/>
    </location>
</feature>
<dbReference type="InterPro" id="IPR029465">
    <property type="entry name" value="ATPgrasp_TupA"/>
</dbReference>
<evidence type="ECO:0000259" key="3">
    <source>
        <dbReference type="PROSITE" id="PS50975"/>
    </source>
</evidence>
<dbReference type="SUPFAM" id="SSF56059">
    <property type="entry name" value="Glutathione synthetase ATP-binding domain-like"/>
    <property type="match status" value="1"/>
</dbReference>
<evidence type="ECO:0000313" key="5">
    <source>
        <dbReference type="Proteomes" id="UP000199220"/>
    </source>
</evidence>
<proteinExistence type="predicted"/>
<protein>
    <submittedName>
        <fullName evidence="4">TupA-like ATPgrasp</fullName>
    </submittedName>
</protein>
<dbReference type="PROSITE" id="PS50975">
    <property type="entry name" value="ATP_GRASP"/>
    <property type="match status" value="1"/>
</dbReference>
<feature type="region of interest" description="Disordered" evidence="2">
    <location>
        <begin position="40"/>
        <end position="74"/>
    </location>
</feature>
<feature type="compositionally biased region" description="Basic and acidic residues" evidence="2">
    <location>
        <begin position="42"/>
        <end position="53"/>
    </location>
</feature>
<dbReference type="Proteomes" id="UP000199220">
    <property type="component" value="Unassembled WGS sequence"/>
</dbReference>
<dbReference type="OrthoDB" id="9791827at2"/>
<keyword evidence="5" id="KW-1185">Reference proteome</keyword>
<evidence type="ECO:0000256" key="2">
    <source>
        <dbReference type="SAM" id="MobiDB-lite"/>
    </source>
</evidence>
<dbReference type="RefSeq" id="WP_089775221.1">
    <property type="nucleotide sequence ID" value="NZ_FNTX01000002.1"/>
</dbReference>
<dbReference type="STRING" id="648782.SAMN04488554_4121"/>
<feature type="compositionally biased region" description="Low complexity" evidence="2">
    <location>
        <begin position="54"/>
        <end position="71"/>
    </location>
</feature>
<dbReference type="EMBL" id="FNTX01000002">
    <property type="protein sequence ID" value="SEE98519.1"/>
    <property type="molecule type" value="Genomic_DNA"/>
</dbReference>
<dbReference type="GO" id="GO:0046872">
    <property type="term" value="F:metal ion binding"/>
    <property type="evidence" value="ECO:0007669"/>
    <property type="project" value="InterPro"/>
</dbReference>
<dbReference type="GO" id="GO:0005524">
    <property type="term" value="F:ATP binding"/>
    <property type="evidence" value="ECO:0007669"/>
    <property type="project" value="UniProtKB-UniRule"/>
</dbReference>
<evidence type="ECO:0000313" key="4">
    <source>
        <dbReference type="EMBL" id="SEE98519.1"/>
    </source>
</evidence>
<dbReference type="AlphaFoldDB" id="A0A1H5NA19"/>
<gene>
    <name evidence="4" type="ORF">SAMN04488554_4121</name>
</gene>